<evidence type="ECO:0000313" key="2">
    <source>
        <dbReference type="EMBL" id="KIS70589.1"/>
    </source>
</evidence>
<feature type="compositionally biased region" description="Polar residues" evidence="1">
    <location>
        <begin position="534"/>
        <end position="548"/>
    </location>
</feature>
<dbReference type="AlphaFoldDB" id="A0A0D1E3C5"/>
<dbReference type="VEuPathDB" id="FungiDB:UMAG_01755"/>
<name>A0A0D1E3C5_MYCMD</name>
<dbReference type="KEGG" id="uma:UMAG_01755"/>
<protein>
    <submittedName>
        <fullName evidence="2">Uncharacterized protein</fullName>
    </submittedName>
</protein>
<gene>
    <name evidence="2" type="ORF">UMAG_01755</name>
</gene>
<feature type="region of interest" description="Disordered" evidence="1">
    <location>
        <begin position="287"/>
        <end position="319"/>
    </location>
</feature>
<dbReference type="EMBL" id="CM003142">
    <property type="protein sequence ID" value="KIS70589.1"/>
    <property type="molecule type" value="Genomic_DNA"/>
</dbReference>
<feature type="compositionally biased region" description="Basic and acidic residues" evidence="1">
    <location>
        <begin position="468"/>
        <end position="480"/>
    </location>
</feature>
<sequence length="674" mass="72785">MSTPPPKKKKGGFFGCFSKSALDSLPRNARGDAAAIIRLQAQDVFQHNAVASDSSAATAAVTPLTEEKGLLKLAELKNADPHLPSPASPITPLYAQEVLHGDSDQPTDFGQQHNQDKTNENENENEEARDIVPDDVPLSGPAQTNTPGAIRSLSVTSKTGRIRRSLSLKRSGSTTSANLIARAPPVSSADFADLPALSSSASDLTERGDVTQGDMLSIRKARGRHETGNESLFFDASEDLAFDNVPIPPPLFPVSVRSEEDPSTPLKKRTLALSMPESHRMRAVEAALEGSTDSVRYQPGPRASTPRLESPSPSKTAYTAELQDQWRERSQDTVTELASATTASRGFWDAVPELDKSLGPGRTIPFQYVTNIARPVSIASLRSLACPNTPPRTSSRPTSPDGAYHGLRSTKSFSVSALKRQATFNGFPRTFFPPSTLKHVPSTASQQQQSRRKPAPEVTPSLIIQHRARPEQHLLDKDDVKEQDDAERQLTSHAGHAGHAASRSHTCPNCGVVEETRDFAAFVSKGKASRRTSAKQQTINKAPQTAATGSLRKSKSALLKQDTLGENTLKRWGLAEAFKSAQAQEQEQQLQQQVQAQKPTKKMVPGPAGGYITDTANVRWCSALDEIKKALALDEPATQAELDKQNEQEASLHKETLAALAQADALLARLGVQT</sequence>
<dbReference type="eggNOG" id="ENOG502RE0T">
    <property type="taxonomic scope" value="Eukaryota"/>
</dbReference>
<dbReference type="OrthoDB" id="2552865at2759"/>
<reference evidence="2 3" key="1">
    <citation type="journal article" date="2006" name="Nature">
        <title>Insights from the genome of the biotrophic fungal plant pathogen Ustilago maydis.</title>
        <authorList>
            <person name="Kamper J."/>
            <person name="Kahmann R."/>
            <person name="Bolker M."/>
            <person name="Ma L.J."/>
            <person name="Brefort T."/>
            <person name="Saville B.J."/>
            <person name="Banuett F."/>
            <person name="Kronstad J.W."/>
            <person name="Gold S.E."/>
            <person name="Muller O."/>
            <person name="Perlin M.H."/>
            <person name="Wosten H.A."/>
            <person name="de Vries R."/>
            <person name="Ruiz-Herrera J."/>
            <person name="Reynaga-Pena C.G."/>
            <person name="Snetselaar K."/>
            <person name="McCann M."/>
            <person name="Perez-Martin J."/>
            <person name="Feldbrugge M."/>
            <person name="Basse C.W."/>
            <person name="Steinberg G."/>
            <person name="Ibeas J.I."/>
            <person name="Holloman W."/>
            <person name="Guzman P."/>
            <person name="Farman M."/>
            <person name="Stajich J.E."/>
            <person name="Sentandreu R."/>
            <person name="Gonzalez-Prieto J.M."/>
            <person name="Kennell J.C."/>
            <person name="Molina L."/>
            <person name="Schirawski J."/>
            <person name="Mendoza-Mendoza A."/>
            <person name="Greilinger D."/>
            <person name="Munch K."/>
            <person name="Rossel N."/>
            <person name="Scherer M."/>
            <person name="Vranes M."/>
            <person name="Ladendorf O."/>
            <person name="Vincon V."/>
            <person name="Fuchs U."/>
            <person name="Sandrock B."/>
            <person name="Meng S."/>
            <person name="Ho E.C."/>
            <person name="Cahill M.J."/>
            <person name="Boyce K.J."/>
            <person name="Klose J."/>
            <person name="Klosterman S.J."/>
            <person name="Deelstra H.J."/>
            <person name="Ortiz-Castellanos L."/>
            <person name="Li W."/>
            <person name="Sanchez-Alonso P."/>
            <person name="Schreier P.H."/>
            <person name="Hauser-Hahn I."/>
            <person name="Vaupel M."/>
            <person name="Koopmann E."/>
            <person name="Friedrich G."/>
            <person name="Voss H."/>
            <person name="Schluter T."/>
            <person name="Margolis J."/>
            <person name="Platt D."/>
            <person name="Swimmer C."/>
            <person name="Gnirke A."/>
            <person name="Chen F."/>
            <person name="Vysotskaia V."/>
            <person name="Mannhaupt G."/>
            <person name="Guldener U."/>
            <person name="Munsterkotter M."/>
            <person name="Haase D."/>
            <person name="Oesterheld M."/>
            <person name="Mewes H.W."/>
            <person name="Mauceli E.W."/>
            <person name="DeCaprio D."/>
            <person name="Wade C.M."/>
            <person name="Butler J."/>
            <person name="Young S."/>
            <person name="Jaffe D.B."/>
            <person name="Calvo S."/>
            <person name="Nusbaum C."/>
            <person name="Galagan J."/>
            <person name="Birren B.W."/>
        </authorList>
    </citation>
    <scope>NUCLEOTIDE SEQUENCE [LARGE SCALE GENOMIC DNA]</scope>
    <source>
        <strain evidence="3">DSM 14603 / FGSC 9021 / UM521</strain>
    </source>
</reference>
<feature type="compositionally biased region" description="Low complexity" evidence="1">
    <location>
        <begin position="391"/>
        <end position="400"/>
    </location>
</feature>
<organism evidence="2 3">
    <name type="scientific">Mycosarcoma maydis</name>
    <name type="common">Corn smut fungus</name>
    <name type="synonym">Ustilago maydis</name>
    <dbReference type="NCBI Taxonomy" id="5270"/>
    <lineage>
        <taxon>Eukaryota</taxon>
        <taxon>Fungi</taxon>
        <taxon>Dikarya</taxon>
        <taxon>Basidiomycota</taxon>
        <taxon>Ustilaginomycotina</taxon>
        <taxon>Ustilaginomycetes</taxon>
        <taxon>Ustilaginales</taxon>
        <taxon>Ustilaginaceae</taxon>
        <taxon>Mycosarcoma</taxon>
    </lineage>
</organism>
<accession>A0A0D1E3C5</accession>
<keyword evidence="3" id="KW-1185">Reference proteome</keyword>
<feature type="region of interest" description="Disordered" evidence="1">
    <location>
        <begin position="387"/>
        <end position="407"/>
    </location>
</feature>
<dbReference type="Proteomes" id="UP000000561">
    <property type="component" value="Chromosome 3"/>
</dbReference>
<evidence type="ECO:0000313" key="3">
    <source>
        <dbReference type="Proteomes" id="UP000000561"/>
    </source>
</evidence>
<dbReference type="InParanoid" id="A0A0D1E3C5"/>
<feature type="compositionally biased region" description="Polar residues" evidence="1">
    <location>
        <begin position="141"/>
        <end position="152"/>
    </location>
</feature>
<feature type="region of interest" description="Disordered" evidence="1">
    <location>
        <begin position="100"/>
        <end position="152"/>
    </location>
</feature>
<feature type="compositionally biased region" description="Low complexity" evidence="1">
    <location>
        <begin position="492"/>
        <end position="505"/>
    </location>
</feature>
<dbReference type="OMA" id="WCSALDE"/>
<feature type="compositionally biased region" description="Polar residues" evidence="1">
    <location>
        <begin position="104"/>
        <end position="113"/>
    </location>
</feature>
<proteinExistence type="predicted"/>
<feature type="compositionally biased region" description="Basic and acidic residues" evidence="1">
    <location>
        <begin position="114"/>
        <end position="132"/>
    </location>
</feature>
<feature type="region of interest" description="Disordered" evidence="1">
    <location>
        <begin position="525"/>
        <end position="553"/>
    </location>
</feature>
<feature type="region of interest" description="Disordered" evidence="1">
    <location>
        <begin position="430"/>
        <end position="505"/>
    </location>
</feature>
<dbReference type="GeneID" id="23562664"/>
<evidence type="ECO:0000256" key="1">
    <source>
        <dbReference type="SAM" id="MobiDB-lite"/>
    </source>
</evidence>
<dbReference type="RefSeq" id="XP_011387718.1">
    <property type="nucleotide sequence ID" value="XM_011389416.1"/>
</dbReference>